<evidence type="ECO:0008006" key="8">
    <source>
        <dbReference type="Google" id="ProtNLM"/>
    </source>
</evidence>
<evidence type="ECO:0000313" key="7">
    <source>
        <dbReference type="Proteomes" id="UP001141806"/>
    </source>
</evidence>
<dbReference type="OrthoDB" id="2019504at2759"/>
<organism evidence="6 7">
    <name type="scientific">Protea cynaroides</name>
    <dbReference type="NCBI Taxonomy" id="273540"/>
    <lineage>
        <taxon>Eukaryota</taxon>
        <taxon>Viridiplantae</taxon>
        <taxon>Streptophyta</taxon>
        <taxon>Embryophyta</taxon>
        <taxon>Tracheophyta</taxon>
        <taxon>Spermatophyta</taxon>
        <taxon>Magnoliopsida</taxon>
        <taxon>Proteales</taxon>
        <taxon>Proteaceae</taxon>
        <taxon>Protea</taxon>
    </lineage>
</organism>
<comment type="caution">
    <text evidence="6">The sequence shown here is derived from an EMBL/GenBank/DDBJ whole genome shotgun (WGS) entry which is preliminary data.</text>
</comment>
<dbReference type="PANTHER" id="PTHR13026:SF0">
    <property type="entry name" value="RIBOSOMAL RNA PROCESSING 1B"/>
    <property type="match status" value="1"/>
</dbReference>
<protein>
    <recommendedName>
        <fullName evidence="8">Ribosomal RNA processing protein 1 homolog</fullName>
    </recommendedName>
</protein>
<evidence type="ECO:0000313" key="6">
    <source>
        <dbReference type="EMBL" id="KAJ4957666.1"/>
    </source>
</evidence>
<evidence type="ECO:0000256" key="1">
    <source>
        <dbReference type="ARBA" id="ARBA00004123"/>
    </source>
</evidence>
<feature type="compositionally biased region" description="Basic residues" evidence="5">
    <location>
        <begin position="558"/>
        <end position="575"/>
    </location>
</feature>
<evidence type="ECO:0000256" key="2">
    <source>
        <dbReference type="ARBA" id="ARBA00006374"/>
    </source>
</evidence>
<dbReference type="AlphaFoldDB" id="A0A9Q0H0I8"/>
<dbReference type="InterPro" id="IPR010301">
    <property type="entry name" value="RRP1"/>
</dbReference>
<comment type="similarity">
    <text evidence="2">Belongs to the RRP1 family.</text>
</comment>
<name>A0A9Q0H0I8_9MAGN</name>
<keyword evidence="3" id="KW-0698">rRNA processing</keyword>
<feature type="region of interest" description="Disordered" evidence="5">
    <location>
        <begin position="520"/>
        <end position="592"/>
    </location>
</feature>
<dbReference type="GO" id="GO:0006364">
    <property type="term" value="P:rRNA processing"/>
    <property type="evidence" value="ECO:0007669"/>
    <property type="project" value="UniProtKB-KW"/>
</dbReference>
<dbReference type="Proteomes" id="UP001141806">
    <property type="component" value="Unassembled WGS sequence"/>
</dbReference>
<keyword evidence="7" id="KW-1185">Reference proteome</keyword>
<keyword evidence="4" id="KW-0539">Nucleus</keyword>
<dbReference type="GO" id="GO:0030688">
    <property type="term" value="C:preribosome, small subunit precursor"/>
    <property type="evidence" value="ECO:0007669"/>
    <property type="project" value="InterPro"/>
</dbReference>
<dbReference type="EMBL" id="JAMYWD010000010">
    <property type="protein sequence ID" value="KAJ4957666.1"/>
    <property type="molecule type" value="Genomic_DNA"/>
</dbReference>
<dbReference type="Pfam" id="PF05997">
    <property type="entry name" value="Nop52"/>
    <property type="match status" value="1"/>
</dbReference>
<gene>
    <name evidence="6" type="ORF">NE237_024777</name>
</gene>
<evidence type="ECO:0000256" key="5">
    <source>
        <dbReference type="SAM" id="MobiDB-lite"/>
    </source>
</evidence>
<reference evidence="6" key="1">
    <citation type="journal article" date="2023" name="Plant J.">
        <title>The genome of the king protea, Protea cynaroides.</title>
        <authorList>
            <person name="Chang J."/>
            <person name="Duong T.A."/>
            <person name="Schoeman C."/>
            <person name="Ma X."/>
            <person name="Roodt D."/>
            <person name="Barker N."/>
            <person name="Li Z."/>
            <person name="Van de Peer Y."/>
            <person name="Mizrachi E."/>
        </authorList>
    </citation>
    <scope>NUCLEOTIDE SEQUENCE</scope>
    <source>
        <tissue evidence="6">Young leaves</tissue>
    </source>
</reference>
<accession>A0A9Q0H0I8</accession>
<comment type="subcellular location">
    <subcellularLocation>
        <location evidence="1">Nucleus</location>
    </subcellularLocation>
</comment>
<evidence type="ECO:0000256" key="3">
    <source>
        <dbReference type="ARBA" id="ARBA00022552"/>
    </source>
</evidence>
<evidence type="ECO:0000256" key="4">
    <source>
        <dbReference type="ARBA" id="ARBA00023242"/>
    </source>
</evidence>
<proteinExistence type="inferred from homology"/>
<sequence length="592" mass="65341">MDSALTGSSLAKQLASCDRKARDKALGTLKTWFPSQKKVPEDEMKMIWKGLFYCVWHADKQPVQLELINRLASFLVSLDLVVSMHYFEVFLTTMRREWSGIDFLRLDKFYLLFRRIMHNFFLLLKKNSWDLELLNRLMGVMEEKTLMANDKYPAQGINYHISEIFLDELKPFLPIKREALDGLLSPFFSVMMQSADKVQLNKIKSSLFGCLLGNGRKLLELRKAGEDADSTDEAVLFGTMALNLGLSSKFLAMGSSSDCLQGNRKVLFALHEEFLKLEKDLENAGIEIPYPQAENNNVDEVPDLIPITGQEIQASDISSKPIELAGIVVNGSADKLVKKNKKAKKTSDGSGKKVKKLKKNKNVVPDSVVFSNGPHSVDQNEVVCVANGENSNADAEVKDEDDDIIEDCENSKGNLTSDGNLIAFNESVISNLQMQFEKVASEVGMGVDGITSLDLPTAMVNRAVSKKRKRSKSIDGQVSHSLGLIIPGVVGGTAAAGKSGDRSAKKVRFSMKNNLVWKPHSPLPPQSLRLPPSVTPRGSALKKGIPPGPIREIPAMTKKVKLKTSSVKKGRKGKKSVSPAVKRLRKLQSLSV</sequence>
<dbReference type="PANTHER" id="PTHR13026">
    <property type="entry name" value="NNP-1 PROTEIN NOVEL NUCLEAR PROTEIN 1 NOP52"/>
    <property type="match status" value="1"/>
</dbReference>
<dbReference type="GO" id="GO:0005634">
    <property type="term" value="C:nucleus"/>
    <property type="evidence" value="ECO:0007669"/>
    <property type="project" value="UniProtKB-SubCell"/>
</dbReference>